<evidence type="ECO:0000313" key="8">
    <source>
        <dbReference type="EMBL" id="MFH0264290.1"/>
    </source>
</evidence>
<dbReference type="EMBL" id="JBIHSN010000002">
    <property type="protein sequence ID" value="MFH0264290.1"/>
    <property type="molecule type" value="Genomic_DNA"/>
</dbReference>
<dbReference type="Proteomes" id="UP001607151">
    <property type="component" value="Unassembled WGS sequence"/>
</dbReference>
<feature type="domain" description="EamA" evidence="7">
    <location>
        <begin position="10"/>
        <end position="129"/>
    </location>
</feature>
<feature type="transmembrane region" description="Helical" evidence="6">
    <location>
        <begin position="88"/>
        <end position="106"/>
    </location>
</feature>
<keyword evidence="4 6" id="KW-1133">Transmembrane helix</keyword>
<evidence type="ECO:0000256" key="5">
    <source>
        <dbReference type="ARBA" id="ARBA00023136"/>
    </source>
</evidence>
<keyword evidence="3 6" id="KW-0812">Transmembrane</keyword>
<feature type="transmembrane region" description="Helical" evidence="6">
    <location>
        <begin position="58"/>
        <end position="76"/>
    </location>
</feature>
<evidence type="ECO:0000313" key="9">
    <source>
        <dbReference type="Proteomes" id="UP001607151"/>
    </source>
</evidence>
<evidence type="ECO:0000256" key="3">
    <source>
        <dbReference type="ARBA" id="ARBA00022692"/>
    </source>
</evidence>
<feature type="transmembrane region" description="Helical" evidence="6">
    <location>
        <begin position="257"/>
        <end position="278"/>
    </location>
</feature>
<reference evidence="8 9" key="1">
    <citation type="submission" date="2024-10" db="EMBL/GenBank/DDBJ databases">
        <authorList>
            <person name="Yibar A."/>
            <person name="Saticioglu I.B."/>
            <person name="Duman M."/>
            <person name="Ajmi N."/>
            <person name="Gurler F."/>
            <person name="Ay H."/>
            <person name="Onuk E."/>
            <person name="Guler S."/>
            <person name="Romalde J.L."/>
        </authorList>
    </citation>
    <scope>NUCLEOTIDE SEQUENCE [LARGE SCALE GENOMIC DNA]</scope>
    <source>
        <strain evidence="8 9">14-MA-B</strain>
    </source>
</reference>
<evidence type="ECO:0000256" key="1">
    <source>
        <dbReference type="ARBA" id="ARBA00004141"/>
    </source>
</evidence>
<keyword evidence="5 6" id="KW-0472">Membrane</keyword>
<evidence type="ECO:0000256" key="6">
    <source>
        <dbReference type="SAM" id="Phobius"/>
    </source>
</evidence>
<evidence type="ECO:0000256" key="4">
    <source>
        <dbReference type="ARBA" id="ARBA00022989"/>
    </source>
</evidence>
<evidence type="ECO:0000256" key="2">
    <source>
        <dbReference type="ARBA" id="ARBA00007362"/>
    </source>
</evidence>
<feature type="transmembrane region" description="Helical" evidence="6">
    <location>
        <begin position="31"/>
        <end position="51"/>
    </location>
</feature>
<name>A0ABW7IRL9_9VIBR</name>
<dbReference type="InterPro" id="IPR000620">
    <property type="entry name" value="EamA_dom"/>
</dbReference>
<comment type="subcellular location">
    <subcellularLocation>
        <location evidence="1">Membrane</location>
        <topology evidence="1">Multi-pass membrane protein</topology>
    </subcellularLocation>
</comment>
<feature type="transmembrane region" description="Helical" evidence="6">
    <location>
        <begin position="139"/>
        <end position="159"/>
    </location>
</feature>
<dbReference type="PANTHER" id="PTHR32322">
    <property type="entry name" value="INNER MEMBRANE TRANSPORTER"/>
    <property type="match status" value="1"/>
</dbReference>
<dbReference type="RefSeq" id="WP_394607198.1">
    <property type="nucleotide sequence ID" value="NZ_JBIHSJ010000001.1"/>
</dbReference>
<dbReference type="InterPro" id="IPR037185">
    <property type="entry name" value="EmrE-like"/>
</dbReference>
<dbReference type="InterPro" id="IPR050638">
    <property type="entry name" value="AA-Vitamin_Transporters"/>
</dbReference>
<protein>
    <submittedName>
        <fullName evidence="8">DMT family transporter</fullName>
    </submittedName>
</protein>
<dbReference type="SUPFAM" id="SSF103481">
    <property type="entry name" value="Multidrug resistance efflux transporter EmrE"/>
    <property type="match status" value="2"/>
</dbReference>
<feature type="transmembrane region" description="Helical" evidence="6">
    <location>
        <begin position="231"/>
        <end position="251"/>
    </location>
</feature>
<accession>A0ABW7IRL9</accession>
<sequence length="289" mass="32148">MKQYLPILSAMVTILMWSSLASLTVGINHIPASLSVGIVLLIAMLPGIKYYRNWKLPINVWLTAIIGMFGYHFLLFDAFSRAPAVEVNMIQYLWPLFIVIGSPLFGGDKLNPGHIIGAIMAFSGVVLVMSSNLEEHNSAYWFGYLEAFAAALLWAGYTLSNRKHKNMPSSAIAVVCGISGILSLCVFGLTYVEVPQISYLDLLFICLLGLGPMGLSFYTWDYAMRNSDPRFIGSLTYLTPLLSTVMLTIFYNKSELTFEHLMSLTLIIAGSFLGKLFMMLQKNHQIKTT</sequence>
<feature type="transmembrane region" description="Helical" evidence="6">
    <location>
        <begin position="171"/>
        <end position="191"/>
    </location>
</feature>
<gene>
    <name evidence="8" type="ORF">ACGRQ9_01900</name>
</gene>
<keyword evidence="9" id="KW-1185">Reference proteome</keyword>
<evidence type="ECO:0000259" key="7">
    <source>
        <dbReference type="Pfam" id="PF00892"/>
    </source>
</evidence>
<dbReference type="Pfam" id="PF00892">
    <property type="entry name" value="EamA"/>
    <property type="match status" value="2"/>
</dbReference>
<comment type="caution">
    <text evidence="8">The sequence shown here is derived from an EMBL/GenBank/DDBJ whole genome shotgun (WGS) entry which is preliminary data.</text>
</comment>
<organism evidence="8 9">
    <name type="scientific">Vibrio rumoiensis</name>
    <dbReference type="NCBI Taxonomy" id="76258"/>
    <lineage>
        <taxon>Bacteria</taxon>
        <taxon>Pseudomonadati</taxon>
        <taxon>Pseudomonadota</taxon>
        <taxon>Gammaproteobacteria</taxon>
        <taxon>Vibrionales</taxon>
        <taxon>Vibrionaceae</taxon>
        <taxon>Vibrio</taxon>
    </lineage>
</organism>
<dbReference type="PANTHER" id="PTHR32322:SF2">
    <property type="entry name" value="EAMA DOMAIN-CONTAINING PROTEIN"/>
    <property type="match status" value="1"/>
</dbReference>
<feature type="transmembrane region" description="Helical" evidence="6">
    <location>
        <begin position="197"/>
        <end position="219"/>
    </location>
</feature>
<feature type="domain" description="EamA" evidence="7">
    <location>
        <begin position="142"/>
        <end position="273"/>
    </location>
</feature>
<comment type="similarity">
    <text evidence="2">Belongs to the EamA transporter family.</text>
</comment>
<proteinExistence type="inferred from homology"/>
<feature type="transmembrane region" description="Helical" evidence="6">
    <location>
        <begin position="113"/>
        <end position="133"/>
    </location>
</feature>